<organism evidence="2 3">
    <name type="scientific">Stenotrophomonas pictorum JCM 9942</name>
    <dbReference type="NCBI Taxonomy" id="1236960"/>
    <lineage>
        <taxon>Bacteria</taxon>
        <taxon>Pseudomonadati</taxon>
        <taxon>Pseudomonadota</taxon>
        <taxon>Gammaproteobacteria</taxon>
        <taxon>Lysobacterales</taxon>
        <taxon>Lysobacteraceae</taxon>
        <taxon>Stenotrophomonas</taxon>
    </lineage>
</organism>
<dbReference type="GO" id="GO:0005737">
    <property type="term" value="C:cytoplasm"/>
    <property type="evidence" value="ECO:0007669"/>
    <property type="project" value="TreeGrafter"/>
</dbReference>
<evidence type="ECO:0000259" key="1">
    <source>
        <dbReference type="PROSITE" id="PS51186"/>
    </source>
</evidence>
<evidence type="ECO:0000313" key="2">
    <source>
        <dbReference type="EMBL" id="KRG45013.1"/>
    </source>
</evidence>
<reference evidence="2 3" key="1">
    <citation type="submission" date="2015-10" db="EMBL/GenBank/DDBJ databases">
        <title>Genome sequencing and analysis of members of genus Stenotrophomonas.</title>
        <authorList>
            <person name="Patil P.P."/>
            <person name="Midha S."/>
            <person name="Patil P.B."/>
        </authorList>
    </citation>
    <scope>NUCLEOTIDE SEQUENCE [LARGE SCALE GENOMIC DNA]</scope>
    <source>
        <strain evidence="2 3">JCM 9942</strain>
    </source>
</reference>
<accession>A0A0R0AJ50</accession>
<name>A0A0R0AJ50_9GAMM</name>
<dbReference type="PANTHER" id="PTHR43441:SF11">
    <property type="entry name" value="RIBOSOMAL-PROTEIN-SERINE ACETYLTRANSFERASE"/>
    <property type="match status" value="1"/>
</dbReference>
<sequence length="187" mass="21568">MAMQTRLFQPELHSARLRLREVRPDDAPALFAIHSDPVVMRYWSYPAWTELAQAQAKIAEIKRQRREQQILIWAIADAGSDRLIGSSAVFAIDPDQGRAEIGYSLHRDWQGRGLASEALRLILRHLFDGLQLRRVEADADPRNTASCRLLERLGFVREGLLRERWRVNGELCDTAFYGLLQRDFDAR</sequence>
<keyword evidence="3" id="KW-1185">Reference proteome</keyword>
<dbReference type="Proteomes" id="UP000050836">
    <property type="component" value="Unassembled WGS sequence"/>
</dbReference>
<dbReference type="AlphaFoldDB" id="A0A0R0AJ50"/>
<dbReference type="InterPro" id="IPR051908">
    <property type="entry name" value="Ribosomal_N-acetyltransferase"/>
</dbReference>
<dbReference type="InterPro" id="IPR000182">
    <property type="entry name" value="GNAT_dom"/>
</dbReference>
<dbReference type="InterPro" id="IPR016181">
    <property type="entry name" value="Acyl_CoA_acyltransferase"/>
</dbReference>
<comment type="caution">
    <text evidence="2">The sequence shown here is derived from an EMBL/GenBank/DDBJ whole genome shotgun (WGS) entry which is preliminary data.</text>
</comment>
<dbReference type="Gene3D" id="3.40.630.30">
    <property type="match status" value="1"/>
</dbReference>
<dbReference type="Pfam" id="PF13302">
    <property type="entry name" value="Acetyltransf_3"/>
    <property type="match status" value="1"/>
</dbReference>
<proteinExistence type="predicted"/>
<dbReference type="PANTHER" id="PTHR43441">
    <property type="entry name" value="RIBOSOMAL-PROTEIN-SERINE ACETYLTRANSFERASE"/>
    <property type="match status" value="1"/>
</dbReference>
<gene>
    <name evidence="2" type="ORF">ARC78_04175</name>
</gene>
<dbReference type="SUPFAM" id="SSF55729">
    <property type="entry name" value="Acyl-CoA N-acyltransferases (Nat)"/>
    <property type="match status" value="1"/>
</dbReference>
<protein>
    <recommendedName>
        <fullName evidence="1">N-acetyltransferase domain-containing protein</fullName>
    </recommendedName>
</protein>
<feature type="domain" description="N-acetyltransferase" evidence="1">
    <location>
        <begin position="17"/>
        <end position="183"/>
    </location>
</feature>
<dbReference type="EMBL" id="LLXS01000005">
    <property type="protein sequence ID" value="KRG45013.1"/>
    <property type="molecule type" value="Genomic_DNA"/>
</dbReference>
<evidence type="ECO:0000313" key="3">
    <source>
        <dbReference type="Proteomes" id="UP000050836"/>
    </source>
</evidence>
<dbReference type="GO" id="GO:0008999">
    <property type="term" value="F:protein-N-terminal-alanine acetyltransferase activity"/>
    <property type="evidence" value="ECO:0007669"/>
    <property type="project" value="TreeGrafter"/>
</dbReference>
<dbReference type="PROSITE" id="PS51186">
    <property type="entry name" value="GNAT"/>
    <property type="match status" value="1"/>
</dbReference>
<dbReference type="GO" id="GO:1990189">
    <property type="term" value="F:protein N-terminal-serine acetyltransferase activity"/>
    <property type="evidence" value="ECO:0007669"/>
    <property type="project" value="TreeGrafter"/>
</dbReference>